<dbReference type="AlphaFoldDB" id="A0A3M7QPX2"/>
<keyword evidence="2" id="KW-1185">Reference proteome</keyword>
<reference evidence="1 2" key="1">
    <citation type="journal article" date="2018" name="Sci. Rep.">
        <title>Genomic signatures of local adaptation to the degree of environmental predictability in rotifers.</title>
        <authorList>
            <person name="Franch-Gras L."/>
            <person name="Hahn C."/>
            <person name="Garcia-Roger E.M."/>
            <person name="Carmona M.J."/>
            <person name="Serra M."/>
            <person name="Gomez A."/>
        </authorList>
    </citation>
    <scope>NUCLEOTIDE SEQUENCE [LARGE SCALE GENOMIC DNA]</scope>
    <source>
        <strain evidence="1">HYR1</strain>
    </source>
</reference>
<dbReference type="Proteomes" id="UP000276133">
    <property type="component" value="Unassembled WGS sequence"/>
</dbReference>
<protein>
    <submittedName>
        <fullName evidence="1">Uncharacterized protein</fullName>
    </submittedName>
</protein>
<evidence type="ECO:0000313" key="1">
    <source>
        <dbReference type="EMBL" id="RNA13497.1"/>
    </source>
</evidence>
<gene>
    <name evidence="1" type="ORF">BpHYR1_029726</name>
</gene>
<evidence type="ECO:0000313" key="2">
    <source>
        <dbReference type="Proteomes" id="UP000276133"/>
    </source>
</evidence>
<accession>A0A3M7QPX2</accession>
<dbReference type="EMBL" id="REGN01005394">
    <property type="protein sequence ID" value="RNA13497.1"/>
    <property type="molecule type" value="Genomic_DNA"/>
</dbReference>
<organism evidence="1 2">
    <name type="scientific">Brachionus plicatilis</name>
    <name type="common">Marine rotifer</name>
    <name type="synonym">Brachionus muelleri</name>
    <dbReference type="NCBI Taxonomy" id="10195"/>
    <lineage>
        <taxon>Eukaryota</taxon>
        <taxon>Metazoa</taxon>
        <taxon>Spiralia</taxon>
        <taxon>Gnathifera</taxon>
        <taxon>Rotifera</taxon>
        <taxon>Eurotatoria</taxon>
        <taxon>Monogononta</taxon>
        <taxon>Pseudotrocha</taxon>
        <taxon>Ploima</taxon>
        <taxon>Brachionidae</taxon>
        <taxon>Brachionus</taxon>
    </lineage>
</organism>
<comment type="caution">
    <text evidence="1">The sequence shown here is derived from an EMBL/GenBank/DDBJ whole genome shotgun (WGS) entry which is preliminary data.</text>
</comment>
<sequence>MTWSLNSAVCHILNEGKFLLCNGIENSSSSTFLEIKHKIKQIFFFLIELILLKSLFENFKDKFKIDTKIKQIINNCVENDPFRPIGLLQDLDDQELQFFN</sequence>
<name>A0A3M7QPX2_BRAPC</name>
<proteinExistence type="predicted"/>